<evidence type="ECO:0000256" key="6">
    <source>
        <dbReference type="PIRSR" id="PIRSR606710-2"/>
    </source>
</evidence>
<protein>
    <submittedName>
        <fullName evidence="8">Xylosidase/arabinosidase</fullName>
    </submittedName>
</protein>
<dbReference type="InterPro" id="IPR006710">
    <property type="entry name" value="Glyco_hydro_43"/>
</dbReference>
<sequence>MKTKQAVNPYMPSWEYVPDAEPHVVGDRVYVYGSHDIFNGLNFCLGDYVCWSAPVNDLGNWRYEGCIYKREQDPAAPRIRLTNGLAAPDMVQGPDGRFYLYYFMGGTKMISVAVCDEPAGKYEFYGYVKYSDGIAIGKKNEPFQFDPGIFMDDDGKLYLYTGFALAGNPILLDGSKPTEHGPMCFELDPSDMLTVLNGPSYIGVAGEKESIGTPYEGHSFLEASSMRKFNGTYYFIYSTMNSHELCYATSDSPVKGFQYGGILVSNGDVGLEGVPDVKHARCNTGNTHGSIIELNGKYFVFYHRHSNRKQSSRQAMAEEIRFEDGKFYQAEMTSCGLNGGPLEGKGSYPSYIACNLYGKKGTRFLSMIKHPKKGCPYLTQDGKDRESGPDQYIANMCDGALAGFKYFDLSETKEISVTIKGHAEGTLYVRTSENGEAIAEISISPSKELREFSSDIHVSGNKEALFFVFEGKGSFDFISFTLK</sequence>
<evidence type="ECO:0000313" key="9">
    <source>
        <dbReference type="Proteomes" id="UP000095409"/>
    </source>
</evidence>
<proteinExistence type="inferred from homology"/>
<keyword evidence="2" id="KW-0858">Xylan degradation</keyword>
<dbReference type="SUPFAM" id="SSF75005">
    <property type="entry name" value="Arabinanase/levansucrase/invertase"/>
    <property type="match status" value="1"/>
</dbReference>
<evidence type="ECO:0000256" key="4">
    <source>
        <dbReference type="ARBA" id="ARBA00023277"/>
    </source>
</evidence>
<dbReference type="CDD" id="cd18620">
    <property type="entry name" value="GH43_XylA-like"/>
    <property type="match status" value="1"/>
</dbReference>
<evidence type="ECO:0000256" key="2">
    <source>
        <dbReference type="ARBA" id="ARBA00022651"/>
    </source>
</evidence>
<evidence type="ECO:0000256" key="3">
    <source>
        <dbReference type="ARBA" id="ARBA00022801"/>
    </source>
</evidence>
<keyword evidence="2" id="KW-0624">Polysaccharide degradation</keyword>
<name>A0A174GI49_9FIRM</name>
<comment type="similarity">
    <text evidence="1 7">Belongs to the glycosyl hydrolase 43 family.</text>
</comment>
<dbReference type="Gene3D" id="2.115.10.20">
    <property type="entry name" value="Glycosyl hydrolase domain, family 43"/>
    <property type="match status" value="1"/>
</dbReference>
<evidence type="ECO:0000256" key="5">
    <source>
        <dbReference type="ARBA" id="ARBA00023295"/>
    </source>
</evidence>
<gene>
    <name evidence="8" type="primary">xylA</name>
    <name evidence="8" type="ORF">ERS852394_02584</name>
</gene>
<keyword evidence="5 7" id="KW-0326">Glycosidase</keyword>
<dbReference type="RefSeq" id="WP_055066490.1">
    <property type="nucleotide sequence ID" value="NZ_CP176627.1"/>
</dbReference>
<evidence type="ECO:0000256" key="1">
    <source>
        <dbReference type="ARBA" id="ARBA00009865"/>
    </source>
</evidence>
<reference evidence="8 9" key="1">
    <citation type="submission" date="2015-09" db="EMBL/GenBank/DDBJ databases">
        <authorList>
            <consortium name="Pathogen Informatics"/>
        </authorList>
    </citation>
    <scope>NUCLEOTIDE SEQUENCE [LARGE SCALE GENOMIC DNA]</scope>
    <source>
        <strain evidence="8 9">2789STDY5608837</strain>
    </source>
</reference>
<keyword evidence="3 7" id="KW-0378">Hydrolase</keyword>
<evidence type="ECO:0000313" key="8">
    <source>
        <dbReference type="EMBL" id="CUO60686.1"/>
    </source>
</evidence>
<dbReference type="GO" id="GO:0004553">
    <property type="term" value="F:hydrolase activity, hydrolyzing O-glycosyl compounds"/>
    <property type="evidence" value="ECO:0007669"/>
    <property type="project" value="InterPro"/>
</dbReference>
<dbReference type="GO" id="GO:0045493">
    <property type="term" value="P:xylan catabolic process"/>
    <property type="evidence" value="ECO:0007669"/>
    <property type="project" value="UniProtKB-KW"/>
</dbReference>
<dbReference type="Pfam" id="PF04616">
    <property type="entry name" value="Glyco_hydro_43"/>
    <property type="match status" value="1"/>
</dbReference>
<dbReference type="PANTHER" id="PTHR43772:SF2">
    <property type="entry name" value="PUTATIVE (AFU_ORTHOLOGUE AFUA_2G04480)-RELATED"/>
    <property type="match status" value="1"/>
</dbReference>
<dbReference type="InterPro" id="IPR023296">
    <property type="entry name" value="Glyco_hydro_beta-prop_sf"/>
</dbReference>
<evidence type="ECO:0000256" key="7">
    <source>
        <dbReference type="RuleBase" id="RU361187"/>
    </source>
</evidence>
<keyword evidence="4" id="KW-0119">Carbohydrate metabolism</keyword>
<dbReference type="PANTHER" id="PTHR43772">
    <property type="entry name" value="ENDO-1,4-BETA-XYLANASE"/>
    <property type="match status" value="1"/>
</dbReference>
<feature type="site" description="Important for catalytic activity, responsible for pKa modulation of the active site Glu and correct orientation of both the proton donor and substrate" evidence="6">
    <location>
        <position position="146"/>
    </location>
</feature>
<dbReference type="AlphaFoldDB" id="A0A174GI49"/>
<dbReference type="EMBL" id="CYZD01000015">
    <property type="protein sequence ID" value="CUO60686.1"/>
    <property type="molecule type" value="Genomic_DNA"/>
</dbReference>
<dbReference type="Proteomes" id="UP000095409">
    <property type="component" value="Unassembled WGS sequence"/>
</dbReference>
<organism evidence="8 9">
    <name type="scientific">Blautia obeum</name>
    <dbReference type="NCBI Taxonomy" id="40520"/>
    <lineage>
        <taxon>Bacteria</taxon>
        <taxon>Bacillati</taxon>
        <taxon>Bacillota</taxon>
        <taxon>Clostridia</taxon>
        <taxon>Lachnospirales</taxon>
        <taxon>Lachnospiraceae</taxon>
        <taxon>Blautia</taxon>
    </lineage>
</organism>
<dbReference type="Gene3D" id="2.60.120.260">
    <property type="entry name" value="Galactose-binding domain-like"/>
    <property type="match status" value="1"/>
</dbReference>
<accession>A0A174GI49</accession>
<dbReference type="InterPro" id="IPR052176">
    <property type="entry name" value="Glycosyl_Hydrlase_43_Enz"/>
</dbReference>